<gene>
    <name evidence="1" type="ORF">BECKFW1821A_GA0114235_10321</name>
</gene>
<accession>A0A450SFF0</accession>
<organism evidence="1">
    <name type="scientific">Candidatus Kentrum sp. FW</name>
    <dbReference type="NCBI Taxonomy" id="2126338"/>
    <lineage>
        <taxon>Bacteria</taxon>
        <taxon>Pseudomonadati</taxon>
        <taxon>Pseudomonadota</taxon>
        <taxon>Gammaproteobacteria</taxon>
        <taxon>Candidatus Kentrum</taxon>
    </lineage>
</organism>
<name>A0A450SFF0_9GAMM</name>
<proteinExistence type="predicted"/>
<reference evidence="1" key="1">
    <citation type="submission" date="2019-02" db="EMBL/GenBank/DDBJ databases">
        <authorList>
            <person name="Gruber-Vodicka R. H."/>
            <person name="Seah K. B. B."/>
        </authorList>
    </citation>
    <scope>NUCLEOTIDE SEQUENCE</scope>
    <source>
        <strain evidence="1">BECK_BZ15</strain>
    </source>
</reference>
<sequence length="105" mass="11419">MLGFALTGSPQPTLLFTLHGIRGRIQGWGERSEPQQFPLLGFALAGSPQPTLLFTLHGIRGRVGWGEHSEPQQFPVLGFALTGSPQPCMIKSQSYSVISAREKES</sequence>
<evidence type="ECO:0000313" key="1">
    <source>
        <dbReference type="EMBL" id="VFJ51576.1"/>
    </source>
</evidence>
<dbReference type="AlphaFoldDB" id="A0A450SFF0"/>
<protein>
    <submittedName>
        <fullName evidence="1">Uncharacterized protein</fullName>
    </submittedName>
</protein>
<dbReference type="EMBL" id="CAADEW010000032">
    <property type="protein sequence ID" value="VFJ51576.1"/>
    <property type="molecule type" value="Genomic_DNA"/>
</dbReference>